<dbReference type="SMART" id="SM00700">
    <property type="entry name" value="JHBP"/>
    <property type="match status" value="1"/>
</dbReference>
<gene>
    <name evidence="2" type="ORF">O3G_MSEX005157</name>
</gene>
<dbReference type="InterPro" id="IPR038606">
    <property type="entry name" value="To_sf"/>
</dbReference>
<keyword evidence="1" id="KW-0732">Signal</keyword>
<dbReference type="Proteomes" id="UP000791440">
    <property type="component" value="Unassembled WGS sequence"/>
</dbReference>
<feature type="signal peptide" evidence="1">
    <location>
        <begin position="1"/>
        <end position="25"/>
    </location>
</feature>
<reference evidence="2" key="2">
    <citation type="submission" date="2020-12" db="EMBL/GenBank/DDBJ databases">
        <authorList>
            <person name="Kanost M."/>
        </authorList>
    </citation>
    <scope>NUCLEOTIDE SEQUENCE</scope>
</reference>
<name>A0A921YY10_MANSE</name>
<organism evidence="2 3">
    <name type="scientific">Manduca sexta</name>
    <name type="common">Tobacco hawkmoth</name>
    <name type="synonym">Tobacco hornworm</name>
    <dbReference type="NCBI Taxonomy" id="7130"/>
    <lineage>
        <taxon>Eukaryota</taxon>
        <taxon>Metazoa</taxon>
        <taxon>Ecdysozoa</taxon>
        <taxon>Arthropoda</taxon>
        <taxon>Hexapoda</taxon>
        <taxon>Insecta</taxon>
        <taxon>Pterygota</taxon>
        <taxon>Neoptera</taxon>
        <taxon>Endopterygota</taxon>
        <taxon>Lepidoptera</taxon>
        <taxon>Glossata</taxon>
        <taxon>Ditrysia</taxon>
        <taxon>Bombycoidea</taxon>
        <taxon>Sphingidae</taxon>
        <taxon>Sphinginae</taxon>
        <taxon>Sphingini</taxon>
        <taxon>Manduca</taxon>
    </lineage>
</organism>
<proteinExistence type="predicted"/>
<comment type="caution">
    <text evidence="2">The sequence shown here is derived from an EMBL/GenBank/DDBJ whole genome shotgun (WGS) entry which is preliminary data.</text>
</comment>
<evidence type="ECO:0000313" key="3">
    <source>
        <dbReference type="Proteomes" id="UP000791440"/>
    </source>
</evidence>
<dbReference type="Gene3D" id="3.15.10.30">
    <property type="entry name" value="Haemolymph juvenile hormone binding protein"/>
    <property type="match status" value="1"/>
</dbReference>
<dbReference type="Pfam" id="PF06585">
    <property type="entry name" value="JHBP"/>
    <property type="match status" value="1"/>
</dbReference>
<sequence length="260" mass="29404">MLFKSLAVLFTCNVLIFSESAFVDSLPKCKLADNECMRDLYQTIIRDIGKTGIKELNIPPVDPIQLRNVSVSIANLLNITLVEGVAKGIKDCVFNKFEINIENEKGSQEITCDVTVKGHYKVLASSPLIKNILGGTTVHGDGNGKVKIEKLNMKFVFPFYAQKRDNGEIYIKCLYKDIDYDYDIKGKTTFFADNLYLGNQEISEPIITFLNENWKFVMSSFGQAFVDKAMEFYFTFAGNFFDAVPARHYISDDLSPYARP</sequence>
<dbReference type="InterPro" id="IPR010562">
    <property type="entry name" value="Haemolymph_juvenile_hormone-bd"/>
</dbReference>
<protein>
    <submittedName>
        <fullName evidence="2">Uncharacterized protein</fullName>
    </submittedName>
</protein>
<dbReference type="EMBL" id="JH668348">
    <property type="protein sequence ID" value="KAG6447747.1"/>
    <property type="molecule type" value="Genomic_DNA"/>
</dbReference>
<evidence type="ECO:0000256" key="1">
    <source>
        <dbReference type="SAM" id="SignalP"/>
    </source>
</evidence>
<keyword evidence="3" id="KW-1185">Reference proteome</keyword>
<accession>A0A921YY10</accession>
<dbReference type="AlphaFoldDB" id="A0A921YY10"/>
<evidence type="ECO:0000313" key="2">
    <source>
        <dbReference type="EMBL" id="KAG6447747.1"/>
    </source>
</evidence>
<dbReference type="PANTHER" id="PTHR11008">
    <property type="entry name" value="PROTEIN TAKEOUT-LIKE PROTEIN"/>
    <property type="match status" value="1"/>
</dbReference>
<dbReference type="GO" id="GO:0005615">
    <property type="term" value="C:extracellular space"/>
    <property type="evidence" value="ECO:0007669"/>
    <property type="project" value="TreeGrafter"/>
</dbReference>
<dbReference type="PANTHER" id="PTHR11008:SF32">
    <property type="entry name" value="CIRCADIAN CLOCK-CONTROLLED PROTEIN DAYWAKE-RELATED"/>
    <property type="match status" value="1"/>
</dbReference>
<feature type="chain" id="PRO_5037710010" evidence="1">
    <location>
        <begin position="26"/>
        <end position="260"/>
    </location>
</feature>
<reference evidence="2" key="1">
    <citation type="journal article" date="2016" name="Insect Biochem. Mol. Biol.">
        <title>Multifaceted biological insights from a draft genome sequence of the tobacco hornworm moth, Manduca sexta.</title>
        <authorList>
            <person name="Kanost M.R."/>
            <person name="Arrese E.L."/>
            <person name="Cao X."/>
            <person name="Chen Y.R."/>
            <person name="Chellapilla S."/>
            <person name="Goldsmith M.R."/>
            <person name="Grosse-Wilde E."/>
            <person name="Heckel D.G."/>
            <person name="Herndon N."/>
            <person name="Jiang H."/>
            <person name="Papanicolaou A."/>
            <person name="Qu J."/>
            <person name="Soulages J.L."/>
            <person name="Vogel H."/>
            <person name="Walters J."/>
            <person name="Waterhouse R.M."/>
            <person name="Ahn S.J."/>
            <person name="Almeida F.C."/>
            <person name="An C."/>
            <person name="Aqrawi P."/>
            <person name="Bretschneider A."/>
            <person name="Bryant W.B."/>
            <person name="Bucks S."/>
            <person name="Chao H."/>
            <person name="Chevignon G."/>
            <person name="Christen J.M."/>
            <person name="Clarke D.F."/>
            <person name="Dittmer N.T."/>
            <person name="Ferguson L.C.F."/>
            <person name="Garavelou S."/>
            <person name="Gordon K.H.J."/>
            <person name="Gunaratna R.T."/>
            <person name="Han Y."/>
            <person name="Hauser F."/>
            <person name="He Y."/>
            <person name="Heidel-Fischer H."/>
            <person name="Hirsh A."/>
            <person name="Hu Y."/>
            <person name="Jiang H."/>
            <person name="Kalra D."/>
            <person name="Klinner C."/>
            <person name="Konig C."/>
            <person name="Kovar C."/>
            <person name="Kroll A.R."/>
            <person name="Kuwar S.S."/>
            <person name="Lee S.L."/>
            <person name="Lehman R."/>
            <person name="Li K."/>
            <person name="Li Z."/>
            <person name="Liang H."/>
            <person name="Lovelace S."/>
            <person name="Lu Z."/>
            <person name="Mansfield J.H."/>
            <person name="McCulloch K.J."/>
            <person name="Mathew T."/>
            <person name="Morton B."/>
            <person name="Muzny D.M."/>
            <person name="Neunemann D."/>
            <person name="Ongeri F."/>
            <person name="Pauchet Y."/>
            <person name="Pu L.L."/>
            <person name="Pyrousis I."/>
            <person name="Rao X.J."/>
            <person name="Redding A."/>
            <person name="Roesel C."/>
            <person name="Sanchez-Gracia A."/>
            <person name="Schaack S."/>
            <person name="Shukla A."/>
            <person name="Tetreau G."/>
            <person name="Wang Y."/>
            <person name="Xiong G.H."/>
            <person name="Traut W."/>
            <person name="Walsh T.K."/>
            <person name="Worley K.C."/>
            <person name="Wu D."/>
            <person name="Wu W."/>
            <person name="Wu Y.Q."/>
            <person name="Zhang X."/>
            <person name="Zou Z."/>
            <person name="Zucker H."/>
            <person name="Briscoe A.D."/>
            <person name="Burmester T."/>
            <person name="Clem R.J."/>
            <person name="Feyereisen R."/>
            <person name="Grimmelikhuijzen C.J.P."/>
            <person name="Hamodrakas S.J."/>
            <person name="Hansson B.S."/>
            <person name="Huguet E."/>
            <person name="Jermiin L.S."/>
            <person name="Lan Q."/>
            <person name="Lehman H.K."/>
            <person name="Lorenzen M."/>
            <person name="Merzendorfer H."/>
            <person name="Michalopoulos I."/>
            <person name="Morton D.B."/>
            <person name="Muthukrishnan S."/>
            <person name="Oakeshott J.G."/>
            <person name="Palmer W."/>
            <person name="Park Y."/>
            <person name="Passarelli A.L."/>
            <person name="Rozas J."/>
            <person name="Schwartz L.M."/>
            <person name="Smith W."/>
            <person name="Southgate A."/>
            <person name="Vilcinskas A."/>
            <person name="Vogt R."/>
            <person name="Wang P."/>
            <person name="Werren J."/>
            <person name="Yu X.Q."/>
            <person name="Zhou J.J."/>
            <person name="Brown S.J."/>
            <person name="Scherer S.E."/>
            <person name="Richards S."/>
            <person name="Blissard G.W."/>
        </authorList>
    </citation>
    <scope>NUCLEOTIDE SEQUENCE</scope>
</reference>